<evidence type="ECO:0000313" key="5">
    <source>
        <dbReference type="Proteomes" id="UP001458880"/>
    </source>
</evidence>
<proteinExistence type="predicted"/>
<gene>
    <name evidence="4" type="ORF">QE152_g26892</name>
</gene>
<protein>
    <submittedName>
        <fullName evidence="4">Serpin (Serine protease inhibitor)</fullName>
    </submittedName>
</protein>
<keyword evidence="2 4" id="KW-0722">Serine protease inhibitor</keyword>
<name>A0AAW1JWU0_POPJA</name>
<dbReference type="InterPro" id="IPR023796">
    <property type="entry name" value="Serpin_dom"/>
</dbReference>
<dbReference type="Gene3D" id="2.30.39.10">
    <property type="entry name" value="Alpha-1-antitrypsin, domain 1"/>
    <property type="match status" value="1"/>
</dbReference>
<dbReference type="EMBL" id="JASPKY010000319">
    <property type="protein sequence ID" value="KAK9708950.1"/>
    <property type="molecule type" value="Genomic_DNA"/>
</dbReference>
<evidence type="ECO:0000256" key="2">
    <source>
        <dbReference type="ARBA" id="ARBA00022900"/>
    </source>
</evidence>
<dbReference type="Pfam" id="PF00079">
    <property type="entry name" value="Serpin"/>
    <property type="match status" value="1"/>
</dbReference>
<dbReference type="InterPro" id="IPR042185">
    <property type="entry name" value="Serpin_sf_2"/>
</dbReference>
<dbReference type="Proteomes" id="UP001458880">
    <property type="component" value="Unassembled WGS sequence"/>
</dbReference>
<dbReference type="InterPro" id="IPR036186">
    <property type="entry name" value="Serpin_sf"/>
</dbReference>
<dbReference type="PROSITE" id="PS00284">
    <property type="entry name" value="SERPIN"/>
    <property type="match status" value="1"/>
</dbReference>
<dbReference type="InterPro" id="IPR042178">
    <property type="entry name" value="Serpin_sf_1"/>
</dbReference>
<evidence type="ECO:0000259" key="3">
    <source>
        <dbReference type="Pfam" id="PF00079"/>
    </source>
</evidence>
<keyword evidence="1 4" id="KW-0646">Protease inhibitor</keyword>
<dbReference type="InterPro" id="IPR023795">
    <property type="entry name" value="Serpin_CS"/>
</dbReference>
<dbReference type="SUPFAM" id="SSF56574">
    <property type="entry name" value="Serpins"/>
    <property type="match status" value="1"/>
</dbReference>
<comment type="caution">
    <text evidence="4">The sequence shown here is derived from an EMBL/GenBank/DDBJ whole genome shotgun (WGS) entry which is preliminary data.</text>
</comment>
<dbReference type="PANTHER" id="PTHR11461">
    <property type="entry name" value="SERINE PROTEASE INHIBITOR, SERPIN"/>
    <property type="match status" value="1"/>
</dbReference>
<feature type="domain" description="Serpin" evidence="3">
    <location>
        <begin position="1"/>
        <end position="87"/>
    </location>
</feature>
<evidence type="ECO:0000313" key="4">
    <source>
        <dbReference type="EMBL" id="KAK9708950.1"/>
    </source>
</evidence>
<dbReference type="AlphaFoldDB" id="A0AAW1JWU0"/>
<reference evidence="4 5" key="1">
    <citation type="journal article" date="2024" name="BMC Genomics">
        <title>De novo assembly and annotation of Popillia japonica's genome with initial clues to its potential as an invasive pest.</title>
        <authorList>
            <person name="Cucini C."/>
            <person name="Boschi S."/>
            <person name="Funari R."/>
            <person name="Cardaioli E."/>
            <person name="Iannotti N."/>
            <person name="Marturano G."/>
            <person name="Paoli F."/>
            <person name="Bruttini M."/>
            <person name="Carapelli A."/>
            <person name="Frati F."/>
            <person name="Nardi F."/>
        </authorList>
    </citation>
    <scope>NUCLEOTIDE SEQUENCE [LARGE SCALE GENOMIC DNA]</scope>
    <source>
        <strain evidence="4">DMR45628</strain>
    </source>
</reference>
<dbReference type="InterPro" id="IPR000215">
    <property type="entry name" value="Serpin_fam"/>
</dbReference>
<dbReference type="PANTHER" id="PTHR11461:SF367">
    <property type="entry name" value="GH21475P-RELATED"/>
    <property type="match status" value="1"/>
</dbReference>
<accession>A0AAW1JWU0</accession>
<dbReference type="GO" id="GO:0005615">
    <property type="term" value="C:extracellular space"/>
    <property type="evidence" value="ECO:0007669"/>
    <property type="project" value="InterPro"/>
</dbReference>
<keyword evidence="5" id="KW-1185">Reference proteome</keyword>
<dbReference type="GO" id="GO:0004867">
    <property type="term" value="F:serine-type endopeptidase inhibitor activity"/>
    <property type="evidence" value="ECO:0007669"/>
    <property type="project" value="UniProtKB-KW"/>
</dbReference>
<dbReference type="Gene3D" id="3.30.497.10">
    <property type="entry name" value="Antithrombin, subunit I, domain 2"/>
    <property type="match status" value="1"/>
</dbReference>
<sequence>MGIKDVFNERDADLDNIAQNVELYVSRIMHSAKITVDEEGAVASSATVVETESKMEPPIFRANRPFLFFLYDKYTKSVIFAGKYADPK</sequence>
<organism evidence="4 5">
    <name type="scientific">Popillia japonica</name>
    <name type="common">Japanese beetle</name>
    <dbReference type="NCBI Taxonomy" id="7064"/>
    <lineage>
        <taxon>Eukaryota</taxon>
        <taxon>Metazoa</taxon>
        <taxon>Ecdysozoa</taxon>
        <taxon>Arthropoda</taxon>
        <taxon>Hexapoda</taxon>
        <taxon>Insecta</taxon>
        <taxon>Pterygota</taxon>
        <taxon>Neoptera</taxon>
        <taxon>Endopterygota</taxon>
        <taxon>Coleoptera</taxon>
        <taxon>Polyphaga</taxon>
        <taxon>Scarabaeiformia</taxon>
        <taxon>Scarabaeidae</taxon>
        <taxon>Rutelinae</taxon>
        <taxon>Popillia</taxon>
    </lineage>
</organism>
<evidence type="ECO:0000256" key="1">
    <source>
        <dbReference type="ARBA" id="ARBA00022690"/>
    </source>
</evidence>